<gene>
    <name evidence="1" type="ORF">K668_03645</name>
</gene>
<accession>A0A059Y0B5</accession>
<dbReference type="GeneID" id="66645388"/>
<organism evidence="1 2">
    <name type="scientific">Mycoplasmopsis bovis CQ-W70</name>
    <dbReference type="NCBI Taxonomy" id="1316930"/>
    <lineage>
        <taxon>Bacteria</taxon>
        <taxon>Bacillati</taxon>
        <taxon>Mycoplasmatota</taxon>
        <taxon>Mycoplasmoidales</taxon>
        <taxon>Metamycoplasmataceae</taxon>
        <taxon>Mycoplasmopsis</taxon>
    </lineage>
</organism>
<dbReference type="EMBL" id="CP005933">
    <property type="protein sequence ID" value="AIA34299.1"/>
    <property type="molecule type" value="Genomic_DNA"/>
</dbReference>
<dbReference type="NCBIfam" id="NF046010">
    <property type="entry name" value="MAG6790_fam"/>
    <property type="match status" value="1"/>
</dbReference>
<dbReference type="RefSeq" id="WP_004024108.1">
    <property type="nucleotide sequence ID" value="NZ_CP005933.1"/>
</dbReference>
<protein>
    <submittedName>
        <fullName evidence="1">Uncharacterized protein</fullName>
    </submittedName>
</protein>
<sequence>MYKYKAKLIVNQEIIATANSLEDIEAAVLGYRRKQKVGDHTSGNEKVEIIHVERDSLKGKHKSKEVVLKVI</sequence>
<evidence type="ECO:0000313" key="1">
    <source>
        <dbReference type="EMBL" id="AIA34299.1"/>
    </source>
</evidence>
<dbReference type="Proteomes" id="UP000027182">
    <property type="component" value="Chromosome"/>
</dbReference>
<evidence type="ECO:0000313" key="2">
    <source>
        <dbReference type="Proteomes" id="UP000027182"/>
    </source>
</evidence>
<dbReference type="PATRIC" id="fig|1316930.3.peg.744"/>
<dbReference type="KEGG" id="mbq:K668_03645"/>
<reference evidence="1 2" key="1">
    <citation type="submission" date="2013-04" db="EMBL/GenBank/DDBJ databases">
        <authorList>
            <person name="Lin L."/>
            <person name="Zeng Z."/>
            <person name="Xie J."/>
            <person name="Luo L."/>
            <person name="Yang Z."/>
            <person name="Liang W."/>
            <person name="Lin H."/>
            <person name="Dong C."/>
            <person name="Sun Y."/>
        </authorList>
    </citation>
    <scope>NUCLEOTIDE SEQUENCE [LARGE SCALE GENOMIC DNA]</scope>
    <source>
        <strain evidence="1 2">CQ-W70</strain>
    </source>
</reference>
<name>A0A059Y0B5_MYCBV</name>
<dbReference type="HOGENOM" id="CLU_2735689_0_0_14"/>
<proteinExistence type="predicted"/>
<dbReference type="AlphaFoldDB" id="A0A059Y0B5"/>